<comment type="subcellular location">
    <subcellularLocation>
        <location evidence="1 9">Cell membrane</location>
        <topology evidence="1 9">Multi-pass membrane protein</topology>
    </subcellularLocation>
</comment>
<dbReference type="GO" id="GO:0016410">
    <property type="term" value="F:N-acyltransferase activity"/>
    <property type="evidence" value="ECO:0007669"/>
    <property type="project" value="UniProtKB-UniRule"/>
</dbReference>
<dbReference type="RefSeq" id="WP_076513663.1">
    <property type="nucleotide sequence ID" value="NZ_FTOH01000001.1"/>
</dbReference>
<organism evidence="11 12">
    <name type="scientific">Thalassolituus maritimus</name>
    <dbReference type="NCBI Taxonomy" id="484498"/>
    <lineage>
        <taxon>Bacteria</taxon>
        <taxon>Pseudomonadati</taxon>
        <taxon>Pseudomonadota</taxon>
        <taxon>Gammaproteobacteria</taxon>
        <taxon>Oceanospirillales</taxon>
        <taxon>Oceanospirillaceae</taxon>
        <taxon>Thalassolituus</taxon>
    </lineage>
</organism>
<dbReference type="Pfam" id="PF00795">
    <property type="entry name" value="CN_hydrolase"/>
    <property type="match status" value="1"/>
</dbReference>
<dbReference type="PANTHER" id="PTHR38686">
    <property type="entry name" value="APOLIPOPROTEIN N-ACYLTRANSFERASE"/>
    <property type="match status" value="1"/>
</dbReference>
<evidence type="ECO:0000256" key="9">
    <source>
        <dbReference type="HAMAP-Rule" id="MF_01148"/>
    </source>
</evidence>
<dbReference type="Gene3D" id="3.60.110.10">
    <property type="entry name" value="Carbon-nitrogen hydrolase"/>
    <property type="match status" value="1"/>
</dbReference>
<dbReference type="HAMAP" id="MF_01148">
    <property type="entry name" value="Lnt"/>
    <property type="match status" value="1"/>
</dbReference>
<feature type="transmembrane region" description="Helical" evidence="9">
    <location>
        <begin position="85"/>
        <end position="107"/>
    </location>
</feature>
<keyword evidence="5 9" id="KW-0812">Transmembrane</keyword>
<evidence type="ECO:0000256" key="5">
    <source>
        <dbReference type="ARBA" id="ARBA00022692"/>
    </source>
</evidence>
<evidence type="ECO:0000313" key="11">
    <source>
        <dbReference type="EMBL" id="SIS43270.1"/>
    </source>
</evidence>
<dbReference type="InterPro" id="IPR003010">
    <property type="entry name" value="C-N_Hydrolase"/>
</dbReference>
<dbReference type="AlphaFoldDB" id="A0A1N7J1S4"/>
<comment type="function">
    <text evidence="9">Catalyzes the phospholipid dependent N-acylation of the N-terminal cysteine of apolipoprotein, the last step in lipoprotein maturation.</text>
</comment>
<dbReference type="EMBL" id="FTOH01000001">
    <property type="protein sequence ID" value="SIS43270.1"/>
    <property type="molecule type" value="Genomic_DNA"/>
</dbReference>
<dbReference type="NCBIfam" id="TIGR00546">
    <property type="entry name" value="lnt"/>
    <property type="match status" value="1"/>
</dbReference>
<evidence type="ECO:0000256" key="4">
    <source>
        <dbReference type="ARBA" id="ARBA00022679"/>
    </source>
</evidence>
<proteinExistence type="inferred from homology"/>
<keyword evidence="4 9" id="KW-0808">Transferase</keyword>
<name>A0A1N7J1S4_9GAMM</name>
<comment type="catalytic activity">
    <reaction evidence="9">
        <text>N-terminal S-1,2-diacyl-sn-glyceryl-L-cysteinyl-[lipoprotein] + a glycerophospholipid = N-acyl-S-1,2-diacyl-sn-glyceryl-L-cysteinyl-[lipoprotein] + a 2-acyl-sn-glycero-3-phospholipid + H(+)</text>
        <dbReference type="Rhea" id="RHEA:48228"/>
        <dbReference type="Rhea" id="RHEA-COMP:14681"/>
        <dbReference type="Rhea" id="RHEA-COMP:14684"/>
        <dbReference type="ChEBI" id="CHEBI:15378"/>
        <dbReference type="ChEBI" id="CHEBI:136912"/>
        <dbReference type="ChEBI" id="CHEBI:140656"/>
        <dbReference type="ChEBI" id="CHEBI:140657"/>
        <dbReference type="ChEBI" id="CHEBI:140660"/>
        <dbReference type="EC" id="2.3.1.269"/>
    </reaction>
</comment>
<keyword evidence="11" id="KW-0449">Lipoprotein</keyword>
<feature type="transmembrane region" description="Helical" evidence="9">
    <location>
        <begin position="476"/>
        <end position="495"/>
    </location>
</feature>
<sequence>MFTRAALPSWIALVGGALFPFALAPYFLWPLGLISLGTLFYALQKSNTGKTAFKRAWLFGLGQFGLGVSWIYVSMHDHGGTPAWLAVPAVALFAGFLALIPGFWFLLRQKLSGHSLAAFSFASYWLLQEWCRSWFLTGFPWLYAGDAHLFTWLSGWAPVSGAYVISFILALTAASLVIVVQTRNWVYLMPLLLWPAGDALKQINWTHATGTMSVGVVQGNVEQNRKWLNEEIFPTIDRYQADTRPLLGNDLILWPETAITLLYQRYQPYMELFAEELQENNSTVITGIPFRWPRGTELEGEYHNSIIAFGDGEGVYHKQRLVPFGEYIPLESAIRGLIPFFDLPMSSFRAGEIDQDLLKVTVHQGDSTELALVAPYICYEIAYPDLVLETAKNADLLVTISNDAWFGDSLGPKQHMALAQMRALETGRWILRSTNTGISALVNHKGEITDRIPVSERTSFSSIAERRTGETLYMKIGVLPLLCFAFTLIALATLIQRKGRGETAL</sequence>
<dbReference type="InterPro" id="IPR045378">
    <property type="entry name" value="LNT_N"/>
</dbReference>
<dbReference type="PROSITE" id="PS50263">
    <property type="entry name" value="CN_HYDROLASE"/>
    <property type="match status" value="1"/>
</dbReference>
<dbReference type="InterPro" id="IPR004563">
    <property type="entry name" value="Apolipo_AcylTrfase"/>
</dbReference>
<comment type="similarity">
    <text evidence="2 9">Belongs to the CN hydrolase family. Apolipoprotein N-acyltransferase subfamily.</text>
</comment>
<evidence type="ECO:0000256" key="7">
    <source>
        <dbReference type="ARBA" id="ARBA00023136"/>
    </source>
</evidence>
<evidence type="ECO:0000256" key="8">
    <source>
        <dbReference type="ARBA" id="ARBA00023315"/>
    </source>
</evidence>
<accession>A0A1N7J1S4</accession>
<dbReference type="GO" id="GO:0042158">
    <property type="term" value="P:lipoprotein biosynthetic process"/>
    <property type="evidence" value="ECO:0007669"/>
    <property type="project" value="UniProtKB-UniRule"/>
</dbReference>
<keyword evidence="8 9" id="KW-0012">Acyltransferase</keyword>
<dbReference type="SUPFAM" id="SSF56317">
    <property type="entry name" value="Carbon-nitrogen hydrolase"/>
    <property type="match status" value="1"/>
</dbReference>
<feature type="transmembrane region" description="Helical" evidence="9">
    <location>
        <begin position="116"/>
        <end position="135"/>
    </location>
</feature>
<evidence type="ECO:0000313" key="12">
    <source>
        <dbReference type="Proteomes" id="UP000185639"/>
    </source>
</evidence>
<dbReference type="InterPro" id="IPR036526">
    <property type="entry name" value="C-N_Hydrolase_sf"/>
</dbReference>
<feature type="transmembrane region" description="Helical" evidence="9">
    <location>
        <begin position="26"/>
        <end position="44"/>
    </location>
</feature>
<dbReference type="OrthoDB" id="9804277at2"/>
<dbReference type="EC" id="2.3.1.269" evidence="9"/>
<dbReference type="UniPathway" id="UPA00666"/>
<dbReference type="GO" id="GO:0005886">
    <property type="term" value="C:plasma membrane"/>
    <property type="evidence" value="ECO:0007669"/>
    <property type="project" value="UniProtKB-SubCell"/>
</dbReference>
<reference evidence="12" key="1">
    <citation type="submission" date="2017-01" db="EMBL/GenBank/DDBJ databases">
        <authorList>
            <person name="Varghese N."/>
            <person name="Submissions S."/>
        </authorList>
    </citation>
    <scope>NUCLEOTIDE SEQUENCE [LARGE SCALE GENOMIC DNA]</scope>
    <source>
        <strain evidence="12">DSM 24913</strain>
    </source>
</reference>
<keyword evidence="12" id="KW-1185">Reference proteome</keyword>
<keyword evidence="6 9" id="KW-1133">Transmembrane helix</keyword>
<evidence type="ECO:0000256" key="2">
    <source>
        <dbReference type="ARBA" id="ARBA00010065"/>
    </source>
</evidence>
<protein>
    <recommendedName>
        <fullName evidence="9">Apolipoprotein N-acyltransferase</fullName>
        <shortName evidence="9">ALP N-acyltransferase</shortName>
        <ecNumber evidence="9">2.3.1.269</ecNumber>
    </recommendedName>
</protein>
<keyword evidence="7 9" id="KW-0472">Membrane</keyword>
<feature type="transmembrane region" description="Helical" evidence="9">
    <location>
        <begin position="155"/>
        <end position="180"/>
    </location>
</feature>
<gene>
    <name evidence="9" type="primary">lnt</name>
    <name evidence="11" type="ORF">SAMN05421686_101260</name>
</gene>
<keyword evidence="3 9" id="KW-1003">Cell membrane</keyword>
<evidence type="ECO:0000256" key="3">
    <source>
        <dbReference type="ARBA" id="ARBA00022475"/>
    </source>
</evidence>
<evidence type="ECO:0000256" key="1">
    <source>
        <dbReference type="ARBA" id="ARBA00004651"/>
    </source>
</evidence>
<evidence type="ECO:0000256" key="6">
    <source>
        <dbReference type="ARBA" id="ARBA00022989"/>
    </source>
</evidence>
<feature type="transmembrane region" description="Helical" evidence="9">
    <location>
        <begin position="56"/>
        <end position="73"/>
    </location>
</feature>
<dbReference type="STRING" id="484498.SAMN05421686_101260"/>
<evidence type="ECO:0000259" key="10">
    <source>
        <dbReference type="PROSITE" id="PS50263"/>
    </source>
</evidence>
<dbReference type="CDD" id="cd07571">
    <property type="entry name" value="ALP_N-acyl_transferase"/>
    <property type="match status" value="1"/>
</dbReference>
<feature type="domain" description="CN hydrolase" evidence="10">
    <location>
        <begin position="217"/>
        <end position="474"/>
    </location>
</feature>
<comment type="pathway">
    <text evidence="9">Protein modification; lipoprotein biosynthesis (N-acyl transfer).</text>
</comment>
<dbReference type="PANTHER" id="PTHR38686:SF1">
    <property type="entry name" value="APOLIPOPROTEIN N-ACYLTRANSFERASE"/>
    <property type="match status" value="1"/>
</dbReference>
<dbReference type="Proteomes" id="UP000185639">
    <property type="component" value="Unassembled WGS sequence"/>
</dbReference>
<dbReference type="Pfam" id="PF20154">
    <property type="entry name" value="LNT_N"/>
    <property type="match status" value="1"/>
</dbReference>